<gene>
    <name evidence="1" type="ORF">GOODEAATRI_027394</name>
</gene>
<dbReference type="EMBL" id="JAHRIO010013574">
    <property type="protein sequence ID" value="MEQ2163163.1"/>
    <property type="molecule type" value="Genomic_DNA"/>
</dbReference>
<protein>
    <submittedName>
        <fullName evidence="1">Uncharacterized protein</fullName>
    </submittedName>
</protein>
<evidence type="ECO:0000313" key="1">
    <source>
        <dbReference type="EMBL" id="MEQ2163163.1"/>
    </source>
</evidence>
<sequence>TQRWPTGPAPARGYQQLSEIPDSGRESELFSCYLFVSLLRTNLKLLRVLQLLFQFLDLLLEKVPLVFSIHSLLLNTRSKKKAVDTRMRKPFCSKQKS</sequence>
<evidence type="ECO:0000313" key="2">
    <source>
        <dbReference type="Proteomes" id="UP001476798"/>
    </source>
</evidence>
<feature type="non-terminal residue" evidence="1">
    <location>
        <position position="1"/>
    </location>
</feature>
<accession>A0ABV0MVJ8</accession>
<organism evidence="1 2">
    <name type="scientific">Goodea atripinnis</name>
    <dbReference type="NCBI Taxonomy" id="208336"/>
    <lineage>
        <taxon>Eukaryota</taxon>
        <taxon>Metazoa</taxon>
        <taxon>Chordata</taxon>
        <taxon>Craniata</taxon>
        <taxon>Vertebrata</taxon>
        <taxon>Euteleostomi</taxon>
        <taxon>Actinopterygii</taxon>
        <taxon>Neopterygii</taxon>
        <taxon>Teleostei</taxon>
        <taxon>Neoteleostei</taxon>
        <taxon>Acanthomorphata</taxon>
        <taxon>Ovalentaria</taxon>
        <taxon>Atherinomorphae</taxon>
        <taxon>Cyprinodontiformes</taxon>
        <taxon>Goodeidae</taxon>
        <taxon>Goodea</taxon>
    </lineage>
</organism>
<reference evidence="1 2" key="1">
    <citation type="submission" date="2021-06" db="EMBL/GenBank/DDBJ databases">
        <authorList>
            <person name="Palmer J.M."/>
        </authorList>
    </citation>
    <scope>NUCLEOTIDE SEQUENCE [LARGE SCALE GENOMIC DNA]</scope>
    <source>
        <strain evidence="1 2">GA_2019</strain>
        <tissue evidence="1">Muscle</tissue>
    </source>
</reference>
<comment type="caution">
    <text evidence="1">The sequence shown here is derived from an EMBL/GenBank/DDBJ whole genome shotgun (WGS) entry which is preliminary data.</text>
</comment>
<keyword evidence="2" id="KW-1185">Reference proteome</keyword>
<dbReference type="Proteomes" id="UP001476798">
    <property type="component" value="Unassembled WGS sequence"/>
</dbReference>
<proteinExistence type="predicted"/>
<name>A0ABV0MVJ8_9TELE</name>